<protein>
    <submittedName>
        <fullName evidence="1">Uncharacterized protein</fullName>
    </submittedName>
</protein>
<dbReference type="AlphaFoldDB" id="A0A1H8WVX2"/>
<evidence type="ECO:0000313" key="1">
    <source>
        <dbReference type="EMBL" id="SEP31761.1"/>
    </source>
</evidence>
<organism evidence="1 2">
    <name type="scientific">Halorientalis persicus</name>
    <dbReference type="NCBI Taxonomy" id="1367881"/>
    <lineage>
        <taxon>Archaea</taxon>
        <taxon>Methanobacteriati</taxon>
        <taxon>Methanobacteriota</taxon>
        <taxon>Stenosarchaea group</taxon>
        <taxon>Halobacteria</taxon>
        <taxon>Halobacteriales</taxon>
        <taxon>Haloarculaceae</taxon>
        <taxon>Halorientalis</taxon>
    </lineage>
</organism>
<accession>A0A1H8WVX2</accession>
<gene>
    <name evidence="1" type="ORF">SAMN05216388_10821</name>
</gene>
<reference evidence="2" key="1">
    <citation type="submission" date="2016-10" db="EMBL/GenBank/DDBJ databases">
        <authorList>
            <person name="Varghese N."/>
            <person name="Submissions S."/>
        </authorList>
    </citation>
    <scope>NUCLEOTIDE SEQUENCE [LARGE SCALE GENOMIC DNA]</scope>
    <source>
        <strain evidence="2">IBRC-M 10043</strain>
    </source>
</reference>
<dbReference type="EMBL" id="FOCX01000082">
    <property type="protein sequence ID" value="SEP31761.1"/>
    <property type="molecule type" value="Genomic_DNA"/>
</dbReference>
<name>A0A1H8WVX2_9EURY</name>
<sequence>MKRHEYRYVYNSLWIDEHTDVIVDCRVDSVEQRQWGYEAVVTCTGYAESQENPTATIAHADWFTQSYRYRVSENTTQRLEAKNRDPVS</sequence>
<proteinExistence type="predicted"/>
<dbReference type="Proteomes" id="UP000198775">
    <property type="component" value="Unassembled WGS sequence"/>
</dbReference>
<evidence type="ECO:0000313" key="2">
    <source>
        <dbReference type="Proteomes" id="UP000198775"/>
    </source>
</evidence>
<keyword evidence="2" id="KW-1185">Reference proteome</keyword>